<comment type="caution">
    <text evidence="1">The sequence shown here is derived from an EMBL/GenBank/DDBJ whole genome shotgun (WGS) entry which is preliminary data.</text>
</comment>
<organism evidence="1 2">
    <name type="scientific">Roseicella aquatilis</name>
    <dbReference type="NCBI Taxonomy" id="2527868"/>
    <lineage>
        <taxon>Bacteria</taxon>
        <taxon>Pseudomonadati</taxon>
        <taxon>Pseudomonadota</taxon>
        <taxon>Alphaproteobacteria</taxon>
        <taxon>Acetobacterales</taxon>
        <taxon>Roseomonadaceae</taxon>
        <taxon>Roseicella</taxon>
    </lineage>
</organism>
<dbReference type="AlphaFoldDB" id="A0A4R4DVS1"/>
<dbReference type="PANTHER" id="PTHR13061:SF29">
    <property type="entry name" value="GAMMA CARBONIC ANHYDRASE-LIKE 1, MITOCHONDRIAL-RELATED"/>
    <property type="match status" value="1"/>
</dbReference>
<dbReference type="InterPro" id="IPR047324">
    <property type="entry name" value="LbH_gamma_CA-like"/>
</dbReference>
<reference evidence="1 2" key="1">
    <citation type="submission" date="2019-03" db="EMBL/GenBank/DDBJ databases">
        <title>Paracraurococcus aquatilis NE82 genome sequence.</title>
        <authorList>
            <person name="Zhao Y."/>
            <person name="Du Z."/>
        </authorList>
    </citation>
    <scope>NUCLEOTIDE SEQUENCE [LARGE SCALE GENOMIC DNA]</scope>
    <source>
        <strain evidence="1 2">NE82</strain>
    </source>
</reference>
<gene>
    <name evidence="1" type="ORF">EXY23_00690</name>
</gene>
<dbReference type="InterPro" id="IPR050484">
    <property type="entry name" value="Transf_Hexapept/Carb_Anhydrase"/>
</dbReference>
<dbReference type="PANTHER" id="PTHR13061">
    <property type="entry name" value="DYNACTIN SUBUNIT P25"/>
    <property type="match status" value="1"/>
</dbReference>
<evidence type="ECO:0000313" key="2">
    <source>
        <dbReference type="Proteomes" id="UP000295023"/>
    </source>
</evidence>
<name>A0A4R4DVS1_9PROT</name>
<proteinExistence type="predicted"/>
<sequence length="189" mass="19962">MSLGHNSAAVLPPLYPFEDKVPVVHPAAWIAPTAAVIGDVEIGEGANVWYHCVLRGDTNLIRIGPRSNIQDGTIVHVNSGRATSDNFATIIGADVTVGHAAIIHACRLEDRAFVGMGATVLDGAVIEAGGVLAAGSVLPPGKRIGRLELWMGNPARLVRVLTEEDRAGFDRTAPHYVELAGRHRASLGR</sequence>
<accession>A0A4R4DVS1</accession>
<dbReference type="SUPFAM" id="SSF51161">
    <property type="entry name" value="Trimeric LpxA-like enzymes"/>
    <property type="match status" value="1"/>
</dbReference>
<dbReference type="OrthoDB" id="9803036at2"/>
<dbReference type="EMBL" id="SKBM01000001">
    <property type="protein sequence ID" value="TCZ66665.1"/>
    <property type="molecule type" value="Genomic_DNA"/>
</dbReference>
<dbReference type="RefSeq" id="WP_132283636.1">
    <property type="nucleotide sequence ID" value="NZ_SKBM01000001.1"/>
</dbReference>
<keyword evidence="2" id="KW-1185">Reference proteome</keyword>
<dbReference type="Gene3D" id="2.160.10.10">
    <property type="entry name" value="Hexapeptide repeat proteins"/>
    <property type="match status" value="1"/>
</dbReference>
<dbReference type="CDD" id="cd04645">
    <property type="entry name" value="LbH_gamma_CA_like"/>
    <property type="match status" value="1"/>
</dbReference>
<dbReference type="Proteomes" id="UP000295023">
    <property type="component" value="Unassembled WGS sequence"/>
</dbReference>
<evidence type="ECO:0000313" key="1">
    <source>
        <dbReference type="EMBL" id="TCZ66665.1"/>
    </source>
</evidence>
<protein>
    <submittedName>
        <fullName evidence="1">Gamma carbonic anhydrase family protein</fullName>
    </submittedName>
</protein>
<dbReference type="InterPro" id="IPR011004">
    <property type="entry name" value="Trimer_LpxA-like_sf"/>
</dbReference>